<name>A0A3B1ACL2_9ZZZZ</name>
<dbReference type="EMBL" id="UOFU01000116">
    <property type="protein sequence ID" value="VAW97247.1"/>
    <property type="molecule type" value="Genomic_DNA"/>
</dbReference>
<reference evidence="1" key="1">
    <citation type="submission" date="2018-06" db="EMBL/GenBank/DDBJ databases">
        <authorList>
            <person name="Zhirakovskaya E."/>
        </authorList>
    </citation>
    <scope>NUCLEOTIDE SEQUENCE</scope>
</reference>
<proteinExistence type="predicted"/>
<organism evidence="1">
    <name type="scientific">hydrothermal vent metagenome</name>
    <dbReference type="NCBI Taxonomy" id="652676"/>
    <lineage>
        <taxon>unclassified sequences</taxon>
        <taxon>metagenomes</taxon>
        <taxon>ecological metagenomes</taxon>
    </lineage>
</organism>
<accession>A0A3B1ACL2</accession>
<sequence length="472" mass="52155">MGLEITERLASGQYARLIPTVADSKREERATSSLLASFMVVPGFAREVLSDAGAPVGKRIKIVCYTEVTFKNSEKSKGPRPDGLVIITSGSKQWTALIESKIGNAELTKEQIEEYLDLAKAHGINALITMSNQFSTTPTHHPVKVSKNKLRSVELYHFSWLSLKSKAVLLTANKSVEDPEQAYILSELVRYLDHDSSGVSSLTRMPSEWKDLCSSVQHGTTLTKTSEIVEISVSGWHQLLRHLSLNLSMSIGQPVKIALSRAREKEAELNFSEDCADLAQNNGFSTEFEIPNAASRVIFSADCLRRTINISMKLEAPKDRARATASINWITRQLRGKGIENVGLRAYWPRRIPMTSASLVEATEDPMVLIPEGVSDLPTYLEVVRVVDMAARFKGTKTFVEDSSKEFPLFYQDVGQHLSKWVAKAPKVKESEAVNSSIPNILPNSEDELRIDVAISEGEVAESNTSTNESAT</sequence>
<protein>
    <submittedName>
        <fullName evidence="1">Uncharacterized protein</fullName>
    </submittedName>
</protein>
<gene>
    <name evidence="1" type="ORF">MNBD_GAMMA20-2047</name>
</gene>
<evidence type="ECO:0000313" key="1">
    <source>
        <dbReference type="EMBL" id="VAW97247.1"/>
    </source>
</evidence>
<dbReference type="AlphaFoldDB" id="A0A3B1ACL2"/>